<feature type="domain" description="Thioester reductase (TE)" evidence="1">
    <location>
        <begin position="15"/>
        <end position="341"/>
    </location>
</feature>
<dbReference type="PANTHER" id="PTHR11011">
    <property type="entry name" value="MALE STERILITY PROTEIN 2-RELATED"/>
    <property type="match status" value="1"/>
</dbReference>
<evidence type="ECO:0000313" key="2">
    <source>
        <dbReference type="EMBL" id="SVA11619.1"/>
    </source>
</evidence>
<dbReference type="InterPro" id="IPR036291">
    <property type="entry name" value="NAD(P)-bd_dom_sf"/>
</dbReference>
<dbReference type="Gene3D" id="1.20.1440.100">
    <property type="entry name" value="SG protein - dephosphorylation function"/>
    <property type="match status" value="1"/>
</dbReference>
<dbReference type="SUPFAM" id="SSF56784">
    <property type="entry name" value="HAD-like"/>
    <property type="match status" value="1"/>
</dbReference>
<proteinExistence type="predicted"/>
<dbReference type="GO" id="GO:0035336">
    <property type="term" value="P:long-chain fatty-acyl-CoA metabolic process"/>
    <property type="evidence" value="ECO:0007669"/>
    <property type="project" value="TreeGrafter"/>
</dbReference>
<gene>
    <name evidence="2" type="ORF">METZ01_LOCUS64473</name>
</gene>
<dbReference type="InterPro" id="IPR026055">
    <property type="entry name" value="FAR"/>
</dbReference>
<dbReference type="InterPro" id="IPR013120">
    <property type="entry name" value="FAR_NAD-bd"/>
</dbReference>
<dbReference type="SUPFAM" id="SSF51735">
    <property type="entry name" value="NAD(P)-binding Rossmann-fold domains"/>
    <property type="match status" value="1"/>
</dbReference>
<dbReference type="InterPro" id="IPR023214">
    <property type="entry name" value="HAD_sf"/>
</dbReference>
<dbReference type="AlphaFoldDB" id="A0A381T7A6"/>
<dbReference type="InterPro" id="IPR036412">
    <property type="entry name" value="HAD-like_sf"/>
</dbReference>
<dbReference type="Pfam" id="PF12710">
    <property type="entry name" value="HAD"/>
    <property type="match status" value="1"/>
</dbReference>
<dbReference type="Gene3D" id="3.40.50.1000">
    <property type="entry name" value="HAD superfamily/HAD-like"/>
    <property type="match status" value="1"/>
</dbReference>
<dbReference type="GO" id="GO:0080019">
    <property type="term" value="F:alcohol-forming very long-chain fatty acyl-CoA reductase activity"/>
    <property type="evidence" value="ECO:0007669"/>
    <property type="project" value="InterPro"/>
</dbReference>
<sequence length="777" mass="84646">MGVIPQNLAGRRIAVTGSTGFLGTALVERLLRSAPGCELLLIVRPGRRGATRRVERDIFRNDAFDNLRADLGADGFAEMLARRVTAVAGDVTTDGLGLDADGRADLASCDIVIHSAAVVSFDSPLDQAVEVNLLGPVRVVETLADLGVAPHLVAVSTCYVAGSRRGSAPEEPVDASTFFVGVDWRTEVDAARRIRLDTETESRTPERLQGFRSEAHGELGAAGTPSLAAKTEQLRSRWVDDRMAEAGVARATSLGFPDAYAFTKALGEIAVAESAGDVPVSVVRPAIIESAHSEPYPGWIRGFRMAEPVIISYARGLLKEFPGVPEGTVDVIPVDFVVAAICAVAARGPLGPDDGTDIVQVASGSVNPLRYGHLVDMVREWFTEHPIYDDLGQPIAVPEWSFPGRGRVKKQLERAATTLDRAQKVFEVLPVRGRQAEVGARLEEQRDLIRRAEGYVDLYGAYAECEAIYGLDNLLGLWDSLDDADRATFCFDPRIIDWNRYVPDIHLPSVVKAGRVPMKPPARGGESRSARLRRQVLAPERHLVAFDLENTLIASNVVASYAWLGSRHLRGRDRARFVAGLVAEAPTLLSLDKKDRSDFLRHFYRRYEGAPVDQIAADSVEQFSELILAKSFPAGIRRVRQHRALGHRTVLITGALDFVVEPFRPLFDDIVSAELGVVDGTYDGRMTAVPPTGEARYQALVDHAAAHDMDLRESVAYADSASDLPMLEAVGFPVAVNPETRLASIARKRGWLVEDFRKSPGMRRSLLPLAPARSAAR</sequence>
<accession>A0A381T7A6</accession>
<protein>
    <recommendedName>
        <fullName evidence="1">Thioester reductase (TE) domain-containing protein</fullName>
    </recommendedName>
</protein>
<dbReference type="NCBIfam" id="TIGR01488">
    <property type="entry name" value="HAD-SF-IB"/>
    <property type="match status" value="1"/>
</dbReference>
<name>A0A381T7A6_9ZZZZ</name>
<dbReference type="PANTHER" id="PTHR11011:SF45">
    <property type="entry name" value="FATTY ACYL-COA REDUCTASE CG8306-RELATED"/>
    <property type="match status" value="1"/>
</dbReference>
<dbReference type="EMBL" id="UINC01004079">
    <property type="protein sequence ID" value="SVA11619.1"/>
    <property type="molecule type" value="Genomic_DNA"/>
</dbReference>
<organism evidence="2">
    <name type="scientific">marine metagenome</name>
    <dbReference type="NCBI Taxonomy" id="408172"/>
    <lineage>
        <taxon>unclassified sequences</taxon>
        <taxon>metagenomes</taxon>
        <taxon>ecological metagenomes</taxon>
    </lineage>
</organism>
<dbReference type="GO" id="GO:0010345">
    <property type="term" value="P:suberin biosynthetic process"/>
    <property type="evidence" value="ECO:0007669"/>
    <property type="project" value="TreeGrafter"/>
</dbReference>
<evidence type="ECO:0000259" key="1">
    <source>
        <dbReference type="Pfam" id="PF07993"/>
    </source>
</evidence>
<reference evidence="2" key="1">
    <citation type="submission" date="2018-05" db="EMBL/GenBank/DDBJ databases">
        <authorList>
            <person name="Lanie J.A."/>
            <person name="Ng W.-L."/>
            <person name="Kazmierczak K.M."/>
            <person name="Andrzejewski T.M."/>
            <person name="Davidsen T.M."/>
            <person name="Wayne K.J."/>
            <person name="Tettelin H."/>
            <person name="Glass J.I."/>
            <person name="Rusch D."/>
            <person name="Podicherti R."/>
            <person name="Tsui H.-C.T."/>
            <person name="Winkler M.E."/>
        </authorList>
    </citation>
    <scope>NUCLEOTIDE SEQUENCE</scope>
</reference>
<dbReference type="Pfam" id="PF07993">
    <property type="entry name" value="NAD_binding_4"/>
    <property type="match status" value="1"/>
</dbReference>
<dbReference type="Gene3D" id="3.40.50.720">
    <property type="entry name" value="NAD(P)-binding Rossmann-like Domain"/>
    <property type="match status" value="1"/>
</dbReference>